<dbReference type="InterPro" id="IPR036779">
    <property type="entry name" value="LysM_dom_sf"/>
</dbReference>
<dbReference type="PANTHER" id="PTHR33734:SF22">
    <property type="entry name" value="MEMBRANE-BOUND LYTIC MUREIN TRANSGLYCOSYLASE D"/>
    <property type="match status" value="1"/>
</dbReference>
<dbReference type="InterPro" id="IPR018392">
    <property type="entry name" value="LysM"/>
</dbReference>
<protein>
    <submittedName>
        <fullName evidence="3">LysM peptidoglycan-binding domain-containing protein</fullName>
    </submittedName>
</protein>
<comment type="caution">
    <text evidence="3">The sequence shown here is derived from an EMBL/GenBank/DDBJ whole genome shotgun (WGS) entry which is preliminary data.</text>
</comment>
<feature type="domain" description="LysM" evidence="2">
    <location>
        <begin position="271"/>
        <end position="315"/>
    </location>
</feature>
<dbReference type="PANTHER" id="PTHR33734">
    <property type="entry name" value="LYSM DOMAIN-CONTAINING GPI-ANCHORED PROTEIN 2"/>
    <property type="match status" value="1"/>
</dbReference>
<proteinExistence type="predicted"/>
<dbReference type="SMART" id="SM00257">
    <property type="entry name" value="LysM"/>
    <property type="match status" value="2"/>
</dbReference>
<name>A0A7V2SIS6_9BACT</name>
<evidence type="ECO:0000256" key="1">
    <source>
        <dbReference type="SAM" id="MobiDB-lite"/>
    </source>
</evidence>
<sequence>MRLFSGRAMRRLLLITGLMGNAPLPALGLLPDSGCRNPANLHLLRHCNPYKVQLIFVDPAQLVPHRDHGNRFSRGLPHTRPYLARHRLTLQRLIQRYIDYEERIQLRRPVGHHRRQIPPTRSSKPKSKPVTAPTPSVTVNTPPPKPPEPKPEENVTTPPPQESAQEENLSVSPPAPAIEKNVTVEAVPKVRASLTAPKPPAEPESLVHRVEAGESLIRLARRYRTTPYDIRRWNRLKRGHLLRVGEKLSIHPGQKSTPEEIRRGKLLESYGKYQVKKGDTLLGLAKRFGVKATEIRHLNGLNRYQHLRIGQKLILPLSQKKIDAVLQREKGFRFKYTGDYRFKHKLRVTATAYTSHRGQTDRTPFIAAWNNRIRPGMKIIAVSPDLIRKYGITNGTRVKISGLRGIYTVRDKMNPRLKNHIDIYMGVDRRKALRWGRRRVILYW</sequence>
<dbReference type="Proteomes" id="UP000885722">
    <property type="component" value="Unassembled WGS sequence"/>
</dbReference>
<reference evidence="3" key="1">
    <citation type="journal article" date="2020" name="mSystems">
        <title>Genome- and Community-Level Interaction Insights into Carbon Utilization and Element Cycling Functions of Hydrothermarchaeota in Hydrothermal Sediment.</title>
        <authorList>
            <person name="Zhou Z."/>
            <person name="Liu Y."/>
            <person name="Xu W."/>
            <person name="Pan J."/>
            <person name="Luo Z.H."/>
            <person name="Li M."/>
        </authorList>
    </citation>
    <scope>NUCLEOTIDE SEQUENCE [LARGE SCALE GENOMIC DNA]</scope>
    <source>
        <strain evidence="3">HyVt-513</strain>
    </source>
</reference>
<gene>
    <name evidence="3" type="ORF">ENJ74_01975</name>
</gene>
<dbReference type="Pfam" id="PF01476">
    <property type="entry name" value="LysM"/>
    <property type="match status" value="2"/>
</dbReference>
<feature type="domain" description="LysM" evidence="2">
    <location>
        <begin position="206"/>
        <end position="250"/>
    </location>
</feature>
<dbReference type="CDD" id="cd00118">
    <property type="entry name" value="LysM"/>
    <property type="match status" value="2"/>
</dbReference>
<dbReference type="GO" id="GO:0008932">
    <property type="term" value="F:lytic endotransglycosylase activity"/>
    <property type="evidence" value="ECO:0007669"/>
    <property type="project" value="TreeGrafter"/>
</dbReference>
<feature type="compositionally biased region" description="Low complexity" evidence="1">
    <location>
        <begin position="118"/>
        <end position="140"/>
    </location>
</feature>
<evidence type="ECO:0000313" key="3">
    <source>
        <dbReference type="EMBL" id="HFC03617.1"/>
    </source>
</evidence>
<dbReference type="EMBL" id="DRNO01000132">
    <property type="protein sequence ID" value="HFC03617.1"/>
    <property type="molecule type" value="Genomic_DNA"/>
</dbReference>
<feature type="compositionally biased region" description="Polar residues" evidence="1">
    <location>
        <begin position="162"/>
        <end position="171"/>
    </location>
</feature>
<dbReference type="PROSITE" id="PS51782">
    <property type="entry name" value="LYSM"/>
    <property type="match status" value="2"/>
</dbReference>
<accession>A0A7V2SIS6</accession>
<dbReference type="SUPFAM" id="SSF54106">
    <property type="entry name" value="LysM domain"/>
    <property type="match status" value="2"/>
</dbReference>
<dbReference type="Gene3D" id="3.10.350.10">
    <property type="entry name" value="LysM domain"/>
    <property type="match status" value="2"/>
</dbReference>
<feature type="region of interest" description="Disordered" evidence="1">
    <location>
        <begin position="109"/>
        <end position="182"/>
    </location>
</feature>
<organism evidence="3">
    <name type="scientific">Nitratifractor salsuginis</name>
    <dbReference type="NCBI Taxonomy" id="269261"/>
    <lineage>
        <taxon>Bacteria</taxon>
        <taxon>Pseudomonadati</taxon>
        <taxon>Campylobacterota</taxon>
        <taxon>Epsilonproteobacteria</taxon>
        <taxon>Campylobacterales</taxon>
        <taxon>Sulfurovaceae</taxon>
        <taxon>Nitratifractor</taxon>
    </lineage>
</organism>
<dbReference type="AlphaFoldDB" id="A0A7V2SIS6"/>
<evidence type="ECO:0000259" key="2">
    <source>
        <dbReference type="PROSITE" id="PS51782"/>
    </source>
</evidence>
<dbReference type="CDD" id="cd22784">
    <property type="entry name" value="DPBB_MltA_YuiC-like"/>
    <property type="match status" value="1"/>
</dbReference>